<feature type="binding site" evidence="18">
    <location>
        <position position="37"/>
    </location>
    <ligand>
        <name>Mg(2+)</name>
        <dbReference type="ChEBI" id="CHEBI:18420"/>
    </ligand>
</feature>
<evidence type="ECO:0000256" key="14">
    <source>
        <dbReference type="ARBA" id="ARBA00041592"/>
    </source>
</evidence>
<dbReference type="KEGG" id="htr:EPV75_03610"/>
<dbReference type="NCBIfam" id="NF006530">
    <property type="entry name" value="PRK08999.1"/>
    <property type="match status" value="1"/>
</dbReference>
<organism evidence="20 21">
    <name type="scientific">Hydrogenovibrio thermophilus</name>
    <dbReference type="NCBI Taxonomy" id="265883"/>
    <lineage>
        <taxon>Bacteria</taxon>
        <taxon>Pseudomonadati</taxon>
        <taxon>Pseudomonadota</taxon>
        <taxon>Gammaproteobacteria</taxon>
        <taxon>Thiotrichales</taxon>
        <taxon>Piscirickettsiaceae</taxon>
        <taxon>Hydrogenovibrio</taxon>
    </lineage>
</organism>
<comment type="similarity">
    <text evidence="2">Belongs to the Nudix hydrolase family.</text>
</comment>
<evidence type="ECO:0000256" key="11">
    <source>
        <dbReference type="ARBA" id="ARBA00036904"/>
    </source>
</evidence>
<feature type="binding site" evidence="17">
    <location>
        <position position="119"/>
    </location>
    <ligand>
        <name>8-oxo-dGTP</name>
        <dbReference type="ChEBI" id="CHEBI:77896"/>
    </ligand>
</feature>
<dbReference type="NCBIfam" id="TIGR00586">
    <property type="entry name" value="mutt"/>
    <property type="match status" value="1"/>
</dbReference>
<evidence type="ECO:0000256" key="5">
    <source>
        <dbReference type="ARBA" id="ARBA00022723"/>
    </source>
</evidence>
<dbReference type="InterPro" id="IPR022998">
    <property type="entry name" value="ThiamineP_synth_TenI"/>
</dbReference>
<evidence type="ECO:0000256" key="15">
    <source>
        <dbReference type="ARBA" id="ARBA00041979"/>
    </source>
</evidence>
<gene>
    <name evidence="20" type="ORF">EPV75_03610</name>
</gene>
<evidence type="ECO:0000256" key="4">
    <source>
        <dbReference type="ARBA" id="ARBA00022705"/>
    </source>
</evidence>
<evidence type="ECO:0000256" key="17">
    <source>
        <dbReference type="PIRSR" id="PIRSR603561-1"/>
    </source>
</evidence>
<evidence type="ECO:0000256" key="2">
    <source>
        <dbReference type="ARBA" id="ARBA00005582"/>
    </source>
</evidence>
<evidence type="ECO:0000313" key="20">
    <source>
        <dbReference type="EMBL" id="QAB14822.1"/>
    </source>
</evidence>
<dbReference type="InterPro" id="IPR003561">
    <property type="entry name" value="Mutator_MutT"/>
</dbReference>
<feature type="binding site" evidence="18">
    <location>
        <position position="57"/>
    </location>
    <ligand>
        <name>Mg(2+)</name>
        <dbReference type="ChEBI" id="CHEBI:18420"/>
    </ligand>
</feature>
<keyword evidence="8 18" id="KW-0460">Magnesium</keyword>
<dbReference type="GO" id="GO:0044716">
    <property type="term" value="F:8-oxo-GDP phosphatase activity"/>
    <property type="evidence" value="ECO:0007669"/>
    <property type="project" value="TreeGrafter"/>
</dbReference>
<evidence type="ECO:0000256" key="9">
    <source>
        <dbReference type="ARBA" id="ARBA00023204"/>
    </source>
</evidence>
<keyword evidence="5 18" id="KW-0479">Metal-binding</keyword>
<evidence type="ECO:0000256" key="16">
    <source>
        <dbReference type="ARBA" id="ARBA00042798"/>
    </source>
</evidence>
<dbReference type="PROSITE" id="PS51462">
    <property type="entry name" value="NUDIX"/>
    <property type="match status" value="1"/>
</dbReference>
<comment type="cofactor">
    <cofactor evidence="1 18">
        <name>Mg(2+)</name>
        <dbReference type="ChEBI" id="CHEBI:18420"/>
    </cofactor>
</comment>
<keyword evidence="21" id="KW-1185">Reference proteome</keyword>
<dbReference type="InterPro" id="IPR047127">
    <property type="entry name" value="MutT-like"/>
</dbReference>
<evidence type="ECO:0000256" key="13">
    <source>
        <dbReference type="ARBA" id="ARBA00040794"/>
    </source>
</evidence>
<keyword evidence="3" id="KW-0515">Mutator protein</keyword>
<feature type="domain" description="Nudix hydrolase" evidence="19">
    <location>
        <begin position="2"/>
        <end position="129"/>
    </location>
</feature>
<dbReference type="PRINTS" id="PR00502">
    <property type="entry name" value="NUDIXFAMILY"/>
</dbReference>
<evidence type="ECO:0000256" key="10">
    <source>
        <dbReference type="ARBA" id="ARBA00035861"/>
    </source>
</evidence>
<dbReference type="InterPro" id="IPR020476">
    <property type="entry name" value="Nudix_hydrolase"/>
</dbReference>
<keyword evidence="4" id="KW-0235">DNA replication</keyword>
<name>A0A410H1Q6_9GAMM</name>
<dbReference type="Proteomes" id="UP000285478">
    <property type="component" value="Chromosome"/>
</dbReference>
<comment type="catalytic activity">
    <reaction evidence="10">
        <text>8-oxo-dGTP + H2O = 8-oxo-dGMP + diphosphate + H(+)</text>
        <dbReference type="Rhea" id="RHEA:31575"/>
        <dbReference type="ChEBI" id="CHEBI:15377"/>
        <dbReference type="ChEBI" id="CHEBI:15378"/>
        <dbReference type="ChEBI" id="CHEBI:33019"/>
        <dbReference type="ChEBI" id="CHEBI:63224"/>
        <dbReference type="ChEBI" id="CHEBI:77896"/>
        <dbReference type="EC" id="3.6.1.55"/>
    </reaction>
</comment>
<dbReference type="CDD" id="cd00564">
    <property type="entry name" value="TMP_TenI"/>
    <property type="match status" value="1"/>
</dbReference>
<evidence type="ECO:0000256" key="1">
    <source>
        <dbReference type="ARBA" id="ARBA00001946"/>
    </source>
</evidence>
<dbReference type="Gene3D" id="3.90.79.10">
    <property type="entry name" value="Nucleoside Triphosphate Pyrophosphohydrolase"/>
    <property type="match status" value="1"/>
</dbReference>
<dbReference type="GO" id="GO:0009228">
    <property type="term" value="P:thiamine biosynthetic process"/>
    <property type="evidence" value="ECO:0007669"/>
    <property type="project" value="UniProtKB-KW"/>
</dbReference>
<dbReference type="Gene3D" id="3.20.20.70">
    <property type="entry name" value="Aldolase class I"/>
    <property type="match status" value="1"/>
</dbReference>
<dbReference type="InterPro" id="IPR015797">
    <property type="entry name" value="NUDIX_hydrolase-like_dom_sf"/>
</dbReference>
<dbReference type="AlphaFoldDB" id="A0A410H1Q6"/>
<protein>
    <recommendedName>
        <fullName evidence="13">8-oxo-dGTP diphosphatase</fullName>
        <ecNumber evidence="12">3.6.1.55</ecNumber>
    </recommendedName>
    <alternativeName>
        <fullName evidence="16">7,8-dihydro-8-oxoguanine-triphosphatase</fullName>
    </alternativeName>
    <alternativeName>
        <fullName evidence="15">Mutator protein MutT</fullName>
    </alternativeName>
    <alternativeName>
        <fullName evidence="14">dGTP pyrophosphohydrolase</fullName>
    </alternativeName>
</protein>
<evidence type="ECO:0000256" key="12">
    <source>
        <dbReference type="ARBA" id="ARBA00038905"/>
    </source>
</evidence>
<keyword evidence="6" id="KW-0227">DNA damage</keyword>
<accession>A0A410H1Q6</accession>
<dbReference type="PROSITE" id="PS00893">
    <property type="entry name" value="NUDIX_BOX"/>
    <property type="match status" value="1"/>
</dbReference>
<feature type="binding site" evidence="17">
    <location>
        <begin position="34"/>
        <end position="37"/>
    </location>
    <ligand>
        <name>8-oxo-dGTP</name>
        <dbReference type="ChEBI" id="CHEBI:77896"/>
    </ligand>
</feature>
<dbReference type="InterPro" id="IPR000086">
    <property type="entry name" value="NUDIX_hydrolase_dom"/>
</dbReference>
<dbReference type="EMBL" id="CP035033">
    <property type="protein sequence ID" value="QAB14822.1"/>
    <property type="molecule type" value="Genomic_DNA"/>
</dbReference>
<dbReference type="GO" id="GO:0006281">
    <property type="term" value="P:DNA repair"/>
    <property type="evidence" value="ECO:0007669"/>
    <property type="project" value="UniProtKB-KW"/>
</dbReference>
<dbReference type="SUPFAM" id="SSF55811">
    <property type="entry name" value="Nudix"/>
    <property type="match status" value="1"/>
</dbReference>
<evidence type="ECO:0000256" key="6">
    <source>
        <dbReference type="ARBA" id="ARBA00022763"/>
    </source>
</evidence>
<dbReference type="GO" id="GO:0008413">
    <property type="term" value="F:8-oxo-7,8-dihydroguanosine triphosphate pyrophosphatase activity"/>
    <property type="evidence" value="ECO:0007669"/>
    <property type="project" value="InterPro"/>
</dbReference>
<dbReference type="Pfam" id="PF14815">
    <property type="entry name" value="NUDIX_4"/>
    <property type="match status" value="1"/>
</dbReference>
<dbReference type="EC" id="3.6.1.55" evidence="12"/>
<dbReference type="GO" id="GO:0035539">
    <property type="term" value="F:8-oxo-7,8-dihydrodeoxyguanosine triphosphate pyrophosphatase activity"/>
    <property type="evidence" value="ECO:0007669"/>
    <property type="project" value="UniProtKB-EC"/>
</dbReference>
<dbReference type="Pfam" id="PF02581">
    <property type="entry name" value="TMP-TENI"/>
    <property type="match status" value="1"/>
</dbReference>
<evidence type="ECO:0000256" key="18">
    <source>
        <dbReference type="PIRSR" id="PIRSR603561-2"/>
    </source>
</evidence>
<evidence type="ECO:0000259" key="19">
    <source>
        <dbReference type="PROSITE" id="PS51462"/>
    </source>
</evidence>
<evidence type="ECO:0000256" key="3">
    <source>
        <dbReference type="ARBA" id="ARBA00022457"/>
    </source>
</evidence>
<keyword evidence="9" id="KW-0234">DNA repair</keyword>
<sequence length="316" mass="34462">MSERLQIAIGVLRRGKQVLLARRQSHQHLAGLWEFPGGKLEAGETPEAALTREFEEEVGVTTRDWQPLIQIPWDYEKVSVLLNVYETEQFDGEPHGAEGQTVQWASISELSHFEFPDANRGLVQALQLPEHYMISGGFHDAEDALNRLEAALDEGIRLVQLRAKTLDESAFQALAKQAVALTHRYAGARIVLNGKPEDLQAVPDADGLQLASTAIMGLTERPIPDDKLLGVSTHSDVEIAKALELNADFILLSPVKKTQSHPELEGLGWPTFAEQVANVPVPVFALGGMKPADVGEARQNGGQGIAAISGLWPEPI</sequence>
<dbReference type="SUPFAM" id="SSF51391">
    <property type="entry name" value="Thiamin phosphate synthase"/>
    <property type="match status" value="1"/>
</dbReference>
<feature type="binding site" evidence="17">
    <location>
        <position position="28"/>
    </location>
    <ligand>
        <name>8-oxo-dGTP</name>
        <dbReference type="ChEBI" id="CHEBI:77896"/>
    </ligand>
</feature>
<feature type="binding site" evidence="17">
    <location>
        <position position="23"/>
    </location>
    <ligand>
        <name>8-oxo-dGTP</name>
        <dbReference type="ChEBI" id="CHEBI:77896"/>
    </ligand>
</feature>
<keyword evidence="7 20" id="KW-0378">Hydrolase</keyword>
<dbReference type="CDD" id="cd03425">
    <property type="entry name" value="NUDIX_MutT_NudA_like"/>
    <property type="match status" value="1"/>
</dbReference>
<dbReference type="PANTHER" id="PTHR47707">
    <property type="entry name" value="8-OXO-DGTP DIPHOSPHATASE"/>
    <property type="match status" value="1"/>
</dbReference>
<evidence type="ECO:0000313" key="21">
    <source>
        <dbReference type="Proteomes" id="UP000285478"/>
    </source>
</evidence>
<dbReference type="RefSeq" id="WP_128384497.1">
    <property type="nucleotide sequence ID" value="NZ_CP035033.1"/>
</dbReference>
<proteinExistence type="inferred from homology"/>
<dbReference type="InterPro" id="IPR013785">
    <property type="entry name" value="Aldolase_TIM"/>
</dbReference>
<dbReference type="InterPro" id="IPR036206">
    <property type="entry name" value="ThiamineP_synth_sf"/>
</dbReference>
<dbReference type="InterPro" id="IPR020084">
    <property type="entry name" value="NUDIX_hydrolase_CS"/>
</dbReference>
<dbReference type="GO" id="GO:0006260">
    <property type="term" value="P:DNA replication"/>
    <property type="evidence" value="ECO:0007669"/>
    <property type="project" value="UniProtKB-KW"/>
</dbReference>
<evidence type="ECO:0000256" key="7">
    <source>
        <dbReference type="ARBA" id="ARBA00022801"/>
    </source>
</evidence>
<dbReference type="GO" id="GO:0046872">
    <property type="term" value="F:metal ion binding"/>
    <property type="evidence" value="ECO:0007669"/>
    <property type="project" value="UniProtKB-KW"/>
</dbReference>
<evidence type="ECO:0000256" key="8">
    <source>
        <dbReference type="ARBA" id="ARBA00022842"/>
    </source>
</evidence>
<dbReference type="PANTHER" id="PTHR47707:SF1">
    <property type="entry name" value="NUDIX HYDROLASE FAMILY PROTEIN"/>
    <property type="match status" value="1"/>
</dbReference>
<dbReference type="InterPro" id="IPR029119">
    <property type="entry name" value="MutY_C"/>
</dbReference>
<reference evidence="20 21" key="1">
    <citation type="journal article" date="2018" name="Environ. Microbiol.">
        <title>Genomes of ubiquitous marine and hypersaline Hydrogenovibrio, Thiomicrorhabdus and Thiomicrospira spp. encode a diversity of mechanisms to sustain chemolithoautotrophy in heterogeneous environments.</title>
        <authorList>
            <person name="Scott K.M."/>
            <person name="Williams J."/>
            <person name="Porter C.M.B."/>
            <person name="Russel S."/>
            <person name="Harmer T.L."/>
            <person name="Paul J.H."/>
            <person name="Antonen K.M."/>
            <person name="Bridges M.K."/>
            <person name="Camper G.J."/>
            <person name="Campla C.K."/>
            <person name="Casella L.G."/>
            <person name="Chase E."/>
            <person name="Conrad J.W."/>
            <person name="Cruz M.C."/>
            <person name="Dunlap D.S."/>
            <person name="Duran L."/>
            <person name="Fahsbender E.M."/>
            <person name="Goldsmith D.B."/>
            <person name="Keeley R.F."/>
            <person name="Kondoff M.R."/>
            <person name="Kussy B.I."/>
            <person name="Lane M.K."/>
            <person name="Lawler S."/>
            <person name="Leigh B.A."/>
            <person name="Lewis C."/>
            <person name="Lostal L.M."/>
            <person name="Marking D."/>
            <person name="Mancera P.A."/>
            <person name="McClenthan E.C."/>
            <person name="McIntyre E.A."/>
            <person name="Mine J.A."/>
            <person name="Modi S."/>
            <person name="Moore B.D."/>
            <person name="Morgan W.A."/>
            <person name="Nelson K.M."/>
            <person name="Nguyen K.N."/>
            <person name="Ogburn N."/>
            <person name="Parrino D.G."/>
            <person name="Pedapudi A.D."/>
            <person name="Pelham R.P."/>
            <person name="Preece A.M."/>
            <person name="Rampersad E.A."/>
            <person name="Richardson J.C."/>
            <person name="Rodgers C.M."/>
            <person name="Schaffer B.L."/>
            <person name="Sheridan N.E."/>
            <person name="Solone M.R."/>
            <person name="Staley Z.R."/>
            <person name="Tabuchi M."/>
            <person name="Waide R.J."/>
            <person name="Wanjugi P.W."/>
            <person name="Young S."/>
            <person name="Clum A."/>
            <person name="Daum C."/>
            <person name="Huntemann M."/>
            <person name="Ivanova N."/>
            <person name="Kyrpides N."/>
            <person name="Mikhailova N."/>
            <person name="Palaniappan K."/>
            <person name="Pillay M."/>
            <person name="Reddy T.B.K."/>
            <person name="Shapiro N."/>
            <person name="Stamatis D."/>
            <person name="Varghese N."/>
            <person name="Woyke T."/>
            <person name="Boden R."/>
            <person name="Freyermuth S.K."/>
            <person name="Kerfeld C.A."/>
        </authorList>
    </citation>
    <scope>NUCLEOTIDE SEQUENCE [LARGE SCALE GENOMIC DNA]</scope>
    <source>
        <strain evidence="20 21">JR-2</strain>
    </source>
</reference>
<dbReference type="GO" id="GO:0044715">
    <property type="term" value="F:8-oxo-dGDP phosphatase activity"/>
    <property type="evidence" value="ECO:0007669"/>
    <property type="project" value="TreeGrafter"/>
</dbReference>
<comment type="catalytic activity">
    <reaction evidence="11">
        <text>8-oxo-GTP + H2O = 8-oxo-GMP + diphosphate + H(+)</text>
        <dbReference type="Rhea" id="RHEA:67616"/>
        <dbReference type="ChEBI" id="CHEBI:15377"/>
        <dbReference type="ChEBI" id="CHEBI:15378"/>
        <dbReference type="ChEBI" id="CHEBI:33019"/>
        <dbReference type="ChEBI" id="CHEBI:143553"/>
        <dbReference type="ChEBI" id="CHEBI:145694"/>
    </reaction>
</comment>